<proteinExistence type="predicted"/>
<dbReference type="Proteomes" id="UP000821837">
    <property type="component" value="Chromosome 6"/>
</dbReference>
<sequence>MAAMDIPLLAAVIPAYRYFKRMVLEKAFPRPEFRIDWISDISSTQLFFYKWAMLHCGTTMGKEIIDLSAKNSRYFHEAFNCEPTSKMYKRNTCDLWNTTRRDY</sequence>
<dbReference type="SUPFAM" id="SSF55486">
    <property type="entry name" value="Metalloproteases ('zincins'), catalytic domain"/>
    <property type="match status" value="1"/>
</dbReference>
<dbReference type="VEuPathDB" id="VectorBase:RSAN_043817"/>
<dbReference type="InterPro" id="IPR000718">
    <property type="entry name" value="Peptidase_M13"/>
</dbReference>
<dbReference type="GO" id="GO:0006508">
    <property type="term" value="P:proteolysis"/>
    <property type="evidence" value="ECO:0007669"/>
    <property type="project" value="InterPro"/>
</dbReference>
<dbReference type="PROSITE" id="PS51885">
    <property type="entry name" value="NEPRILYSIN"/>
    <property type="match status" value="1"/>
</dbReference>
<comment type="caution">
    <text evidence="1">The sequence shown here is derived from an EMBL/GenBank/DDBJ whole genome shotgun (WGS) entry which is preliminary data.</text>
</comment>
<organism evidence="1 2">
    <name type="scientific">Rhipicephalus sanguineus</name>
    <name type="common">Brown dog tick</name>
    <name type="synonym">Ixodes sanguineus</name>
    <dbReference type="NCBI Taxonomy" id="34632"/>
    <lineage>
        <taxon>Eukaryota</taxon>
        <taxon>Metazoa</taxon>
        <taxon>Ecdysozoa</taxon>
        <taxon>Arthropoda</taxon>
        <taxon>Chelicerata</taxon>
        <taxon>Arachnida</taxon>
        <taxon>Acari</taxon>
        <taxon>Parasitiformes</taxon>
        <taxon>Ixodida</taxon>
        <taxon>Ixodoidea</taxon>
        <taxon>Ixodidae</taxon>
        <taxon>Rhipicephalinae</taxon>
        <taxon>Rhipicephalus</taxon>
        <taxon>Rhipicephalus</taxon>
    </lineage>
</organism>
<gene>
    <name evidence="1" type="ORF">HPB52_001846</name>
</gene>
<keyword evidence="2" id="KW-1185">Reference proteome</keyword>
<protein>
    <recommendedName>
        <fullName evidence="3">Peptidase M13 C-terminal domain-containing protein</fullName>
    </recommendedName>
</protein>
<evidence type="ECO:0000313" key="1">
    <source>
        <dbReference type="EMBL" id="KAH7946602.1"/>
    </source>
</evidence>
<dbReference type="AlphaFoldDB" id="A0A9D4PNC2"/>
<name>A0A9D4PNC2_RHISA</name>
<reference evidence="1" key="2">
    <citation type="submission" date="2021-09" db="EMBL/GenBank/DDBJ databases">
        <authorList>
            <person name="Jia N."/>
            <person name="Wang J."/>
            <person name="Shi W."/>
            <person name="Du L."/>
            <person name="Sun Y."/>
            <person name="Zhan W."/>
            <person name="Jiang J."/>
            <person name="Wang Q."/>
            <person name="Zhang B."/>
            <person name="Ji P."/>
            <person name="Sakyi L.B."/>
            <person name="Cui X."/>
            <person name="Yuan T."/>
            <person name="Jiang B."/>
            <person name="Yang W."/>
            <person name="Lam T.T.-Y."/>
            <person name="Chang Q."/>
            <person name="Ding S."/>
            <person name="Wang X."/>
            <person name="Zhu J."/>
            <person name="Ruan X."/>
            <person name="Zhao L."/>
            <person name="Wei J."/>
            <person name="Que T."/>
            <person name="Du C."/>
            <person name="Cheng J."/>
            <person name="Dai P."/>
            <person name="Han X."/>
            <person name="Huang E."/>
            <person name="Gao Y."/>
            <person name="Liu J."/>
            <person name="Shao H."/>
            <person name="Ye R."/>
            <person name="Li L."/>
            <person name="Wei W."/>
            <person name="Wang X."/>
            <person name="Wang C."/>
            <person name="Huo Q."/>
            <person name="Li W."/>
            <person name="Guo W."/>
            <person name="Chen H."/>
            <person name="Chen S."/>
            <person name="Zhou L."/>
            <person name="Zhou L."/>
            <person name="Ni X."/>
            <person name="Tian J."/>
            <person name="Zhou Y."/>
            <person name="Sheng Y."/>
            <person name="Liu T."/>
            <person name="Pan Y."/>
            <person name="Xia L."/>
            <person name="Li J."/>
            <person name="Zhao F."/>
            <person name="Cao W."/>
        </authorList>
    </citation>
    <scope>NUCLEOTIDE SEQUENCE</scope>
    <source>
        <strain evidence="1">Rsan-2018</strain>
        <tissue evidence="1">Larvae</tissue>
    </source>
</reference>
<dbReference type="GO" id="GO:0004222">
    <property type="term" value="F:metalloendopeptidase activity"/>
    <property type="evidence" value="ECO:0007669"/>
    <property type="project" value="InterPro"/>
</dbReference>
<dbReference type="InterPro" id="IPR024079">
    <property type="entry name" value="MetalloPept_cat_dom_sf"/>
</dbReference>
<dbReference type="EMBL" id="JABSTV010001252">
    <property type="protein sequence ID" value="KAH7946602.1"/>
    <property type="molecule type" value="Genomic_DNA"/>
</dbReference>
<accession>A0A9D4PNC2</accession>
<reference evidence="1" key="1">
    <citation type="journal article" date="2020" name="Cell">
        <title>Large-Scale Comparative Analyses of Tick Genomes Elucidate Their Genetic Diversity and Vector Capacities.</title>
        <authorList>
            <consortium name="Tick Genome and Microbiome Consortium (TIGMIC)"/>
            <person name="Jia N."/>
            <person name="Wang J."/>
            <person name="Shi W."/>
            <person name="Du L."/>
            <person name="Sun Y."/>
            <person name="Zhan W."/>
            <person name="Jiang J.F."/>
            <person name="Wang Q."/>
            <person name="Zhang B."/>
            <person name="Ji P."/>
            <person name="Bell-Sakyi L."/>
            <person name="Cui X.M."/>
            <person name="Yuan T.T."/>
            <person name="Jiang B.G."/>
            <person name="Yang W.F."/>
            <person name="Lam T.T."/>
            <person name="Chang Q.C."/>
            <person name="Ding S.J."/>
            <person name="Wang X.J."/>
            <person name="Zhu J.G."/>
            <person name="Ruan X.D."/>
            <person name="Zhao L."/>
            <person name="Wei J.T."/>
            <person name="Ye R.Z."/>
            <person name="Que T.C."/>
            <person name="Du C.H."/>
            <person name="Zhou Y.H."/>
            <person name="Cheng J.X."/>
            <person name="Dai P.F."/>
            <person name="Guo W.B."/>
            <person name="Han X.H."/>
            <person name="Huang E.J."/>
            <person name="Li L.F."/>
            <person name="Wei W."/>
            <person name="Gao Y.C."/>
            <person name="Liu J.Z."/>
            <person name="Shao H.Z."/>
            <person name="Wang X."/>
            <person name="Wang C.C."/>
            <person name="Yang T.C."/>
            <person name="Huo Q.B."/>
            <person name="Li W."/>
            <person name="Chen H.Y."/>
            <person name="Chen S.E."/>
            <person name="Zhou L.G."/>
            <person name="Ni X.B."/>
            <person name="Tian J.H."/>
            <person name="Sheng Y."/>
            <person name="Liu T."/>
            <person name="Pan Y.S."/>
            <person name="Xia L.Y."/>
            <person name="Li J."/>
            <person name="Zhao F."/>
            <person name="Cao W.C."/>
        </authorList>
    </citation>
    <scope>NUCLEOTIDE SEQUENCE</scope>
    <source>
        <strain evidence="1">Rsan-2018</strain>
    </source>
</reference>
<evidence type="ECO:0008006" key="3">
    <source>
        <dbReference type="Google" id="ProtNLM"/>
    </source>
</evidence>
<dbReference type="Gene3D" id="3.40.390.10">
    <property type="entry name" value="Collagenase (Catalytic Domain)"/>
    <property type="match status" value="1"/>
</dbReference>
<evidence type="ECO:0000313" key="2">
    <source>
        <dbReference type="Proteomes" id="UP000821837"/>
    </source>
</evidence>